<dbReference type="RefSeq" id="WP_370685690.1">
    <property type="nucleotide sequence ID" value="NZ_BHWB01000002.1"/>
</dbReference>
<protein>
    <recommendedName>
        <fullName evidence="3">Peptide-N(4)-(N-acetyl-beta-glucosaminyl)asparagine amidase</fullName>
    </recommendedName>
</protein>
<reference evidence="1 2" key="1">
    <citation type="submission" date="2018-10" db="EMBL/GenBank/DDBJ databases">
        <title>Draft Genome Sequence of Bacteroides sp. KCTC 15687.</title>
        <authorList>
            <person name="Yu S.Y."/>
            <person name="Kim J.S."/>
            <person name="Oh B.S."/>
            <person name="Park S.H."/>
            <person name="Kang S.W."/>
            <person name="Park J.E."/>
            <person name="Choi S.H."/>
            <person name="Han K.I."/>
            <person name="Lee K.C."/>
            <person name="Eom M.K."/>
            <person name="Suh M.K."/>
            <person name="Lee D.H."/>
            <person name="Yoon H."/>
            <person name="Kim B."/>
            <person name="Yang S.J."/>
            <person name="Lee J.S."/>
            <person name="Lee J.H."/>
        </authorList>
    </citation>
    <scope>NUCLEOTIDE SEQUENCE [LARGE SCALE GENOMIC DNA]</scope>
    <source>
        <strain evidence="1 2">KCTC 15687</strain>
    </source>
</reference>
<evidence type="ECO:0000313" key="1">
    <source>
        <dbReference type="EMBL" id="GCB33719.1"/>
    </source>
</evidence>
<dbReference type="Gene3D" id="2.60.120.260">
    <property type="entry name" value="Galactose-binding domain-like"/>
    <property type="match status" value="2"/>
</dbReference>
<dbReference type="SUPFAM" id="SSF54001">
    <property type="entry name" value="Cysteine proteinases"/>
    <property type="match status" value="1"/>
</dbReference>
<dbReference type="InterPro" id="IPR038765">
    <property type="entry name" value="Papain-like_cys_pep_sf"/>
</dbReference>
<name>A0A401LQG0_9BACE</name>
<evidence type="ECO:0000313" key="2">
    <source>
        <dbReference type="Proteomes" id="UP000288079"/>
    </source>
</evidence>
<proteinExistence type="predicted"/>
<accession>A0A401LQG0</accession>
<dbReference type="PANTHER" id="PTHR35532:SF5">
    <property type="entry name" value="CARBOHYDRATE-BINDING DOMAIN-CONTAINING PROTEIN"/>
    <property type="match status" value="1"/>
</dbReference>
<dbReference type="PANTHER" id="PTHR35532">
    <property type="entry name" value="SIMILAR TO POLYHYDROXYALKANOATE DEPOLYMERASE"/>
    <property type="match status" value="1"/>
</dbReference>
<organism evidence="1 2">
    <name type="scientific">Bacteroides faecalis</name>
    <dbReference type="NCBI Taxonomy" id="2447885"/>
    <lineage>
        <taxon>Bacteria</taxon>
        <taxon>Pseudomonadati</taxon>
        <taxon>Bacteroidota</taxon>
        <taxon>Bacteroidia</taxon>
        <taxon>Bacteroidales</taxon>
        <taxon>Bacteroidaceae</taxon>
        <taxon>Bacteroides</taxon>
    </lineage>
</organism>
<dbReference type="Proteomes" id="UP000288079">
    <property type="component" value="Unassembled WGS sequence"/>
</dbReference>
<gene>
    <name evidence="1" type="ORF">KGMB02408_06640</name>
</gene>
<sequence length="646" mass="75868">MDLLTTQEESISPLEVSLQLAGDNRYELEKVLRYYQKDPSDSLKYKAACFLIQNMSYYKYTDGEQLENYKIFYVWLKDFPKRSPEQISDSVKQVFGPIGELEKKCDIQEVDSAYLCNNIEWAFKVWQEQPWTKHVSFDTFCEYILPYRIDNESLTYWREEYYNTYNPLLDSLRMSDKLDKEDPIVAANYLISRLPDKFTRNSTVSPYSFGHIGPKYVPYMTGTCRDRSDFGMYLLRALGIPCAMDFILGCDLANAGHFWLTAWDKQGRDYKTEFPNSFVYVCKDGWYNNDDAVKVYRSTFSANKELYNKMASLSTELYPFWKLPKFKDVTYTYARYYMRELKIPSSKICKDKAKGKIAYLCITDREKWVPADWTEYDVDNLVFKDIRKGAILRVATYDNGALSYITDPFYIDRMTNELHFYSCGKDTEEVVLYSKFPLEKEFLFRDRLVGGVFEGSNRPDFAEKDTLFIIQQKPKRLYTSVKSWNNKKYRYIRYFGYKNTHCQIAEIAFYGVNDTVPLKGKAIGTYGCYQQDGSHEYPNAFDGQTWTCFDYLENDGGWTGLDFGEPMQVDKIVYTPANRDNYIRPGDNFELCYCDGNWKSAGIVKATTDSLVYRNIPRNAILLLHNRTRGVQERIFVYENGRQVWK</sequence>
<keyword evidence="2" id="KW-1185">Reference proteome</keyword>
<comment type="caution">
    <text evidence="1">The sequence shown here is derived from an EMBL/GenBank/DDBJ whole genome shotgun (WGS) entry which is preliminary data.</text>
</comment>
<dbReference type="EMBL" id="BHWB01000002">
    <property type="protein sequence ID" value="GCB33719.1"/>
    <property type="molecule type" value="Genomic_DNA"/>
</dbReference>
<evidence type="ECO:0008006" key="3">
    <source>
        <dbReference type="Google" id="ProtNLM"/>
    </source>
</evidence>
<dbReference type="AlphaFoldDB" id="A0A401LQG0"/>